<protein>
    <submittedName>
        <fullName evidence="1">Uncharacterized protein</fullName>
    </submittedName>
</protein>
<sequence>MINSNVHDEMDAPSFWMNPKAFSESTFEKLDEMYFDGDLDGMDAGDVFSVAVEIEAEQE</sequence>
<keyword evidence="2" id="KW-1185">Reference proteome</keyword>
<comment type="caution">
    <text evidence="1">The sequence shown here is derived from an EMBL/GenBank/DDBJ whole genome shotgun (WGS) entry which is preliminary data.</text>
</comment>
<dbReference type="Proteomes" id="UP001308005">
    <property type="component" value="Unassembled WGS sequence"/>
</dbReference>
<evidence type="ECO:0000313" key="1">
    <source>
        <dbReference type="EMBL" id="MEB4590001.1"/>
    </source>
</evidence>
<accession>A0ABU6CTT7</accession>
<proteinExistence type="predicted"/>
<reference evidence="2" key="1">
    <citation type="submission" date="2023-07" db="EMBL/GenBank/DDBJ databases">
        <title>The carbon used by Thiothrix.</title>
        <authorList>
            <person name="Chen L."/>
        </authorList>
    </citation>
    <scope>NUCLEOTIDE SEQUENCE [LARGE SCALE GENOMIC DNA]</scope>
</reference>
<dbReference type="RefSeq" id="WP_324693227.1">
    <property type="nucleotide sequence ID" value="NZ_JAYMYJ010000029.1"/>
</dbReference>
<evidence type="ECO:0000313" key="2">
    <source>
        <dbReference type="Proteomes" id="UP001308005"/>
    </source>
</evidence>
<name>A0ABU6CTT7_9GAMM</name>
<organism evidence="1 2">
    <name type="scientific">Candidatus Thiothrix phosphatis</name>
    <dbReference type="NCBI Taxonomy" id="3112415"/>
    <lineage>
        <taxon>Bacteria</taxon>
        <taxon>Pseudomonadati</taxon>
        <taxon>Pseudomonadota</taxon>
        <taxon>Gammaproteobacteria</taxon>
        <taxon>Thiotrichales</taxon>
        <taxon>Thiotrichaceae</taxon>
        <taxon>Thiothrix</taxon>
    </lineage>
</organism>
<dbReference type="EMBL" id="JAYMYJ010000029">
    <property type="protein sequence ID" value="MEB4590001.1"/>
    <property type="molecule type" value="Genomic_DNA"/>
</dbReference>
<gene>
    <name evidence="1" type="ORF">VSS37_03325</name>
</gene>
<reference evidence="1 2" key="2">
    <citation type="submission" date="2024-01" db="EMBL/GenBank/DDBJ databases">
        <authorList>
            <person name="Xie X."/>
        </authorList>
    </citation>
    <scope>NUCLEOTIDE SEQUENCE [LARGE SCALE GENOMIC DNA]</scope>
    <source>
        <strain evidence="1">SCUT-1</strain>
    </source>
</reference>